<dbReference type="Proteomes" id="UP000717696">
    <property type="component" value="Unassembled WGS sequence"/>
</dbReference>
<feature type="compositionally biased region" description="Basic residues" evidence="1">
    <location>
        <begin position="142"/>
        <end position="156"/>
    </location>
</feature>
<feature type="compositionally biased region" description="Basic and acidic residues" evidence="1">
    <location>
        <begin position="14"/>
        <end position="28"/>
    </location>
</feature>
<gene>
    <name evidence="2" type="ORF">B0J13DRAFT_646941</name>
</gene>
<evidence type="ECO:0000313" key="3">
    <source>
        <dbReference type="Proteomes" id="UP000717696"/>
    </source>
</evidence>
<dbReference type="AlphaFoldDB" id="A0A9P9DSI3"/>
<sequence length="202" mass="22423">MSSPIPGDSPSLYERPEGEQIHLKDTPLERSNAGFPTNTPTDPNPVVPGDGDSPGHVGRRCHHRFSRREDCGEKGWGPEFFSHGEDPGTPIEMNSATRYDAFASGPQSKPLQEPSHGTGPNQKPRGRRNARKSTQPQSSGKVQKKKSKRPQRHGKSPRTTSGRPIPPGIQRGLEVFREELRLLKEQNQRRLETSQGKPSEKN</sequence>
<evidence type="ECO:0000256" key="1">
    <source>
        <dbReference type="SAM" id="MobiDB-lite"/>
    </source>
</evidence>
<dbReference type="EMBL" id="JAGMUU010000024">
    <property type="protein sequence ID" value="KAH7124930.1"/>
    <property type="molecule type" value="Genomic_DNA"/>
</dbReference>
<organism evidence="2 3">
    <name type="scientific">Dactylonectria estremocensis</name>
    <dbReference type="NCBI Taxonomy" id="1079267"/>
    <lineage>
        <taxon>Eukaryota</taxon>
        <taxon>Fungi</taxon>
        <taxon>Dikarya</taxon>
        <taxon>Ascomycota</taxon>
        <taxon>Pezizomycotina</taxon>
        <taxon>Sordariomycetes</taxon>
        <taxon>Hypocreomycetidae</taxon>
        <taxon>Hypocreales</taxon>
        <taxon>Nectriaceae</taxon>
        <taxon>Dactylonectria</taxon>
    </lineage>
</organism>
<reference evidence="2" key="1">
    <citation type="journal article" date="2021" name="Nat. Commun.">
        <title>Genetic determinants of endophytism in the Arabidopsis root mycobiome.</title>
        <authorList>
            <person name="Mesny F."/>
            <person name="Miyauchi S."/>
            <person name="Thiergart T."/>
            <person name="Pickel B."/>
            <person name="Atanasova L."/>
            <person name="Karlsson M."/>
            <person name="Huettel B."/>
            <person name="Barry K.W."/>
            <person name="Haridas S."/>
            <person name="Chen C."/>
            <person name="Bauer D."/>
            <person name="Andreopoulos W."/>
            <person name="Pangilinan J."/>
            <person name="LaButti K."/>
            <person name="Riley R."/>
            <person name="Lipzen A."/>
            <person name="Clum A."/>
            <person name="Drula E."/>
            <person name="Henrissat B."/>
            <person name="Kohler A."/>
            <person name="Grigoriev I.V."/>
            <person name="Martin F.M."/>
            <person name="Hacquard S."/>
        </authorList>
    </citation>
    <scope>NUCLEOTIDE SEQUENCE</scope>
    <source>
        <strain evidence="2">MPI-CAGE-AT-0021</strain>
    </source>
</reference>
<feature type="region of interest" description="Disordered" evidence="1">
    <location>
        <begin position="1"/>
        <end position="174"/>
    </location>
</feature>
<name>A0A9P9DSI3_9HYPO</name>
<protein>
    <submittedName>
        <fullName evidence="2">Uncharacterized protein</fullName>
    </submittedName>
</protein>
<accession>A0A9P9DSI3</accession>
<dbReference type="OrthoDB" id="5069028at2759"/>
<proteinExistence type="predicted"/>
<comment type="caution">
    <text evidence="2">The sequence shown here is derived from an EMBL/GenBank/DDBJ whole genome shotgun (WGS) entry which is preliminary data.</text>
</comment>
<feature type="compositionally biased region" description="Basic residues" evidence="1">
    <location>
        <begin position="57"/>
        <end position="66"/>
    </location>
</feature>
<evidence type="ECO:0000313" key="2">
    <source>
        <dbReference type="EMBL" id="KAH7124930.1"/>
    </source>
</evidence>
<keyword evidence="3" id="KW-1185">Reference proteome</keyword>